<dbReference type="RefSeq" id="WP_211347601.1">
    <property type="nucleotide sequence ID" value="NZ_JBHTGS010000001.1"/>
</dbReference>
<dbReference type="PANTHER" id="PTHR47328">
    <property type="match status" value="1"/>
</dbReference>
<dbReference type="SUPFAM" id="SSF55298">
    <property type="entry name" value="YjgF-like"/>
    <property type="match status" value="1"/>
</dbReference>
<dbReference type="InterPro" id="IPR035709">
    <property type="entry name" value="YoaB-like"/>
</dbReference>
<dbReference type="InterPro" id="IPR035959">
    <property type="entry name" value="RutC-like_sf"/>
</dbReference>
<dbReference type="Proteomes" id="UP000317043">
    <property type="component" value="Unassembled WGS sequence"/>
</dbReference>
<dbReference type="CDD" id="cd06150">
    <property type="entry name" value="YjgF_YER057c_UK114_like_2"/>
    <property type="match status" value="1"/>
</dbReference>
<dbReference type="AlphaFoldDB" id="A0A543AUE1"/>
<dbReference type="InterPro" id="IPR006175">
    <property type="entry name" value="YjgF/YER057c/UK114"/>
</dbReference>
<protein>
    <submittedName>
        <fullName evidence="1">Enamine deaminase RidA (YjgF/YER057c/UK114 family)</fullName>
    </submittedName>
</protein>
<comment type="caution">
    <text evidence="1">The sequence shown here is derived from an EMBL/GenBank/DDBJ whole genome shotgun (WGS) entry which is preliminary data.</text>
</comment>
<gene>
    <name evidence="1" type="ORF">FB566_1708</name>
</gene>
<dbReference type="PANTHER" id="PTHR47328:SF1">
    <property type="entry name" value="RUTC FAMILY PROTEIN YOAB"/>
    <property type="match status" value="1"/>
</dbReference>
<name>A0A543AUE1_9ACTN</name>
<dbReference type="InParanoid" id="A0A543AUE1"/>
<accession>A0A543AUE1</accession>
<dbReference type="EMBL" id="VFOW01000001">
    <property type="protein sequence ID" value="TQL76186.1"/>
    <property type="molecule type" value="Genomic_DNA"/>
</dbReference>
<proteinExistence type="predicted"/>
<evidence type="ECO:0000313" key="2">
    <source>
        <dbReference type="Proteomes" id="UP000317043"/>
    </source>
</evidence>
<dbReference type="Pfam" id="PF01042">
    <property type="entry name" value="Ribonuc_L-PSP"/>
    <property type="match status" value="1"/>
</dbReference>
<reference evidence="1 2" key="1">
    <citation type="submission" date="2019-06" db="EMBL/GenBank/DDBJ databases">
        <title>Sequencing the genomes of 1000 actinobacteria strains.</title>
        <authorList>
            <person name="Klenk H.-P."/>
        </authorList>
    </citation>
    <scope>NUCLEOTIDE SEQUENCE [LARGE SCALE GENOMIC DNA]</scope>
    <source>
        <strain evidence="1 2">DSM 45928</strain>
    </source>
</reference>
<dbReference type="Gene3D" id="3.30.1330.40">
    <property type="entry name" value="RutC-like"/>
    <property type="match status" value="1"/>
</dbReference>
<keyword evidence="2" id="KW-1185">Reference proteome</keyword>
<evidence type="ECO:0000313" key="1">
    <source>
        <dbReference type="EMBL" id="TQL76186.1"/>
    </source>
</evidence>
<sequence length="125" mass="13834">MVIERRHIESLDGARKSQIVATDELIFLSGIHPESTDGDVKEQTRSALARVDALLAELGEDQSAILVIHVWLKDMRYFGAMNAAWNEWADPENPPARTCVSGELYRPDLLVEVVVTACRTGEVSA</sequence>
<organism evidence="1 2">
    <name type="scientific">Stackebrandtia endophytica</name>
    <dbReference type="NCBI Taxonomy" id="1496996"/>
    <lineage>
        <taxon>Bacteria</taxon>
        <taxon>Bacillati</taxon>
        <taxon>Actinomycetota</taxon>
        <taxon>Actinomycetes</taxon>
        <taxon>Glycomycetales</taxon>
        <taxon>Glycomycetaceae</taxon>
        <taxon>Stackebrandtia</taxon>
    </lineage>
</organism>